<organism evidence="1">
    <name type="scientific">viral metagenome</name>
    <dbReference type="NCBI Taxonomy" id="1070528"/>
    <lineage>
        <taxon>unclassified sequences</taxon>
        <taxon>metagenomes</taxon>
        <taxon>organismal metagenomes</taxon>
    </lineage>
</organism>
<name>A0A6C0KZ58_9ZZZZ</name>
<protein>
    <submittedName>
        <fullName evidence="1">Uncharacterized protein</fullName>
    </submittedName>
</protein>
<sequence length="60" mass="7156">MPSFYTTVLRIKLSEAHRSNDNEERDRILQLLIVLTSDERGRPRFHLKNEGVNKINNYEQ</sequence>
<evidence type="ECO:0000313" key="1">
    <source>
        <dbReference type="EMBL" id="QHU23265.1"/>
    </source>
</evidence>
<proteinExistence type="predicted"/>
<dbReference type="EMBL" id="MN741026">
    <property type="protein sequence ID" value="QHU23265.1"/>
    <property type="molecule type" value="Genomic_DNA"/>
</dbReference>
<reference evidence="1" key="1">
    <citation type="journal article" date="2020" name="Nature">
        <title>Giant virus diversity and host interactions through global metagenomics.</title>
        <authorList>
            <person name="Schulz F."/>
            <person name="Roux S."/>
            <person name="Paez-Espino D."/>
            <person name="Jungbluth S."/>
            <person name="Walsh D.A."/>
            <person name="Denef V.J."/>
            <person name="McMahon K.D."/>
            <person name="Konstantinidis K.T."/>
            <person name="Eloe-Fadrosh E.A."/>
            <person name="Kyrpides N.C."/>
            <person name="Woyke T."/>
        </authorList>
    </citation>
    <scope>NUCLEOTIDE SEQUENCE</scope>
    <source>
        <strain evidence="1">GVMAG-S-ERX555907-94</strain>
    </source>
</reference>
<accession>A0A6C0KZ58</accession>
<dbReference type="AlphaFoldDB" id="A0A6C0KZ58"/>